<feature type="transmembrane region" description="Helical" evidence="1">
    <location>
        <begin position="34"/>
        <end position="54"/>
    </location>
</feature>
<dbReference type="Proteomes" id="UP001225605">
    <property type="component" value="Unassembled WGS sequence"/>
</dbReference>
<name>A0ABU0X0Q4_9PSEU</name>
<organism evidence="2 3">
    <name type="scientific">Saccharothrix yanglingensis</name>
    <dbReference type="NCBI Taxonomy" id="659496"/>
    <lineage>
        <taxon>Bacteria</taxon>
        <taxon>Bacillati</taxon>
        <taxon>Actinomycetota</taxon>
        <taxon>Actinomycetes</taxon>
        <taxon>Pseudonocardiales</taxon>
        <taxon>Pseudonocardiaceae</taxon>
        <taxon>Saccharothrix</taxon>
    </lineage>
</organism>
<keyword evidence="1" id="KW-0472">Membrane</keyword>
<dbReference type="EMBL" id="NSDM01000004">
    <property type="protein sequence ID" value="MDQ2584849.1"/>
    <property type="molecule type" value="Genomic_DNA"/>
</dbReference>
<keyword evidence="1" id="KW-0812">Transmembrane</keyword>
<proteinExistence type="predicted"/>
<evidence type="ECO:0000256" key="1">
    <source>
        <dbReference type="SAM" id="Phobius"/>
    </source>
</evidence>
<gene>
    <name evidence="2" type="ORF">CKY47_12825</name>
</gene>
<evidence type="ECO:0000313" key="2">
    <source>
        <dbReference type="EMBL" id="MDQ2584849.1"/>
    </source>
</evidence>
<feature type="transmembrane region" description="Helical" evidence="1">
    <location>
        <begin position="141"/>
        <end position="160"/>
    </location>
</feature>
<keyword evidence="1" id="KW-1133">Transmembrane helix</keyword>
<comment type="caution">
    <text evidence="2">The sequence shown here is derived from an EMBL/GenBank/DDBJ whole genome shotgun (WGS) entry which is preliminary data.</text>
</comment>
<evidence type="ECO:0000313" key="3">
    <source>
        <dbReference type="Proteomes" id="UP001225605"/>
    </source>
</evidence>
<accession>A0ABU0X0Q4</accession>
<reference evidence="2 3" key="1">
    <citation type="submission" date="2017-06" db="EMBL/GenBank/DDBJ databases">
        <title>Cultured bacterium strain Saccharothrix yanglingensis Hhs.015.</title>
        <authorList>
            <person name="Xia Y."/>
        </authorList>
    </citation>
    <scope>NUCLEOTIDE SEQUENCE [LARGE SCALE GENOMIC DNA]</scope>
    <source>
        <strain evidence="2 3">Hhs.015</strain>
    </source>
</reference>
<protein>
    <submittedName>
        <fullName evidence="2">Uncharacterized protein</fullName>
    </submittedName>
</protein>
<keyword evidence="3" id="KW-1185">Reference proteome</keyword>
<sequence length="178" mass="18129">MKCGGPADASTLTTTRRPVCDHPPVAVPRSPAKWALVLLVVGLVGVAAAGALWWPGTAVRAERVEATVTAPASCGGADAYDRVEFTIGDEKRTARLDGCGHSPDEKVEVVLPVDRDGGRAGDLLVQAAASTPVGLPFEDRLAAMLLCLSGLAGGLYGYLLTGRSRSAPAQPTAVAGAA</sequence>